<evidence type="ECO:0000256" key="4">
    <source>
        <dbReference type="ARBA" id="ARBA00022741"/>
    </source>
</evidence>
<feature type="region of interest" description="Disordered" evidence="8">
    <location>
        <begin position="1"/>
        <end position="39"/>
    </location>
</feature>
<evidence type="ECO:0000256" key="8">
    <source>
        <dbReference type="SAM" id="MobiDB-lite"/>
    </source>
</evidence>
<reference evidence="10" key="1">
    <citation type="submission" date="2022-08" db="EMBL/GenBank/DDBJ databases">
        <title>Draft genome sequencing of Roseisolibacter agri AW1220.</title>
        <authorList>
            <person name="Tobiishi Y."/>
            <person name="Tonouchi A."/>
        </authorList>
    </citation>
    <scope>NUCLEOTIDE SEQUENCE</scope>
    <source>
        <strain evidence="10">AW1220</strain>
    </source>
</reference>
<dbReference type="InterPro" id="IPR011990">
    <property type="entry name" value="TPR-like_helical_dom_sf"/>
</dbReference>
<organism evidence="10 11">
    <name type="scientific">Roseisolibacter agri</name>
    <dbReference type="NCBI Taxonomy" id="2014610"/>
    <lineage>
        <taxon>Bacteria</taxon>
        <taxon>Pseudomonadati</taxon>
        <taxon>Gemmatimonadota</taxon>
        <taxon>Gemmatimonadia</taxon>
        <taxon>Gemmatimonadales</taxon>
        <taxon>Gemmatimonadaceae</taxon>
        <taxon>Roseisolibacter</taxon>
    </lineage>
</organism>
<dbReference type="PANTHER" id="PTHR43289">
    <property type="entry name" value="MITOGEN-ACTIVATED PROTEIN KINASE KINASE KINASE 20-RELATED"/>
    <property type="match status" value="1"/>
</dbReference>
<evidence type="ECO:0000256" key="1">
    <source>
        <dbReference type="ARBA" id="ARBA00012513"/>
    </source>
</evidence>
<feature type="domain" description="Protein kinase" evidence="9">
    <location>
        <begin position="51"/>
        <end position="310"/>
    </location>
</feature>
<dbReference type="CDD" id="cd14014">
    <property type="entry name" value="STKc_PknB_like"/>
    <property type="match status" value="1"/>
</dbReference>
<dbReference type="SUPFAM" id="SSF56112">
    <property type="entry name" value="Protein kinase-like (PK-like)"/>
    <property type="match status" value="1"/>
</dbReference>
<dbReference type="AlphaFoldDB" id="A0AA37Q2Z0"/>
<dbReference type="GO" id="GO:0005524">
    <property type="term" value="F:ATP binding"/>
    <property type="evidence" value="ECO:0007669"/>
    <property type="project" value="UniProtKB-UniRule"/>
</dbReference>
<dbReference type="Pfam" id="PF00069">
    <property type="entry name" value="Pkinase"/>
    <property type="match status" value="1"/>
</dbReference>
<feature type="binding site" evidence="7">
    <location>
        <position position="80"/>
    </location>
    <ligand>
        <name>ATP</name>
        <dbReference type="ChEBI" id="CHEBI:30616"/>
    </ligand>
</feature>
<dbReference type="Proteomes" id="UP001161325">
    <property type="component" value="Unassembled WGS sequence"/>
</dbReference>
<dbReference type="Gene3D" id="1.10.510.10">
    <property type="entry name" value="Transferase(Phosphotransferase) domain 1"/>
    <property type="match status" value="1"/>
</dbReference>
<keyword evidence="11" id="KW-1185">Reference proteome</keyword>
<dbReference type="InterPro" id="IPR017441">
    <property type="entry name" value="Protein_kinase_ATP_BS"/>
</dbReference>
<evidence type="ECO:0000256" key="2">
    <source>
        <dbReference type="ARBA" id="ARBA00022527"/>
    </source>
</evidence>
<protein>
    <recommendedName>
        <fullName evidence="1">non-specific serine/threonine protein kinase</fullName>
        <ecNumber evidence="1">2.7.11.1</ecNumber>
    </recommendedName>
</protein>
<dbReference type="InterPro" id="IPR008271">
    <property type="entry name" value="Ser/Thr_kinase_AS"/>
</dbReference>
<evidence type="ECO:0000256" key="3">
    <source>
        <dbReference type="ARBA" id="ARBA00022679"/>
    </source>
</evidence>
<dbReference type="InterPro" id="IPR011009">
    <property type="entry name" value="Kinase-like_dom_sf"/>
</dbReference>
<dbReference type="FunFam" id="1.10.510.10:FF:000021">
    <property type="entry name" value="Serine/threonine protein kinase"/>
    <property type="match status" value="1"/>
</dbReference>
<evidence type="ECO:0000313" key="10">
    <source>
        <dbReference type="EMBL" id="GLC25434.1"/>
    </source>
</evidence>
<dbReference type="PROSITE" id="PS00107">
    <property type="entry name" value="PROTEIN_KINASE_ATP"/>
    <property type="match status" value="1"/>
</dbReference>
<keyword evidence="3" id="KW-0808">Transferase</keyword>
<keyword evidence="4 7" id="KW-0547">Nucleotide-binding</keyword>
<evidence type="ECO:0000259" key="9">
    <source>
        <dbReference type="PROSITE" id="PS50011"/>
    </source>
</evidence>
<feature type="compositionally biased region" description="Low complexity" evidence="8">
    <location>
        <begin position="30"/>
        <end position="39"/>
    </location>
</feature>
<gene>
    <name evidence="10" type="ORF">rosag_19470</name>
</gene>
<keyword evidence="5" id="KW-0418">Kinase</keyword>
<evidence type="ECO:0000256" key="5">
    <source>
        <dbReference type="ARBA" id="ARBA00022777"/>
    </source>
</evidence>
<dbReference type="Gene3D" id="1.25.40.10">
    <property type="entry name" value="Tetratricopeptide repeat domain"/>
    <property type="match status" value="1"/>
</dbReference>
<name>A0AA37Q2Z0_9BACT</name>
<dbReference type="EMBL" id="BRXS01000003">
    <property type="protein sequence ID" value="GLC25434.1"/>
    <property type="molecule type" value="Genomic_DNA"/>
</dbReference>
<sequence length="871" mass="92164">MTGPDHAPPADPTTAGITVPGASEPAPASGTTPGTTPGTVTQLSEALAERYQVERPLGRGGMATVYLARDRKHDRAVAVKVLHPELAASIGGERFLREIRLAATLQHPHVLGLYDSGSAGGLLYYVMPFVDGESLRDRLRRESQLPIDDALRLAAEVASALGYAHAQGIVHRDVKPENVLLASGHAIVADFGIARAVTSAGAEKLTETGMALGTPQYMSPEQGTGGETGPASDVYALGCVLFEMLAGEPPFTGPNAMAVIAKHAMTEVPSLRTVRGSVPPDVEALVRRALAKSPADRWPNAAEFEKALRLAMARTTTTDFRVDDAGARAASRARGLPRWALLAVGAGVAATAAGAAVVLRARTDRPAAAAAGLDARRLAVLRVDAPAGDAELQPVADGLTDALADALRTVPGLTVPSANATRPLAGVPVDSAARALAVGAVVTGRLEPEAGDRLRLTLTLRDASGAAFADTSLVRPRAELLALRDDAIDQAGAMIRQRLGAEVALRATRAGTTSADAWALVQRALGESRRAATLLQAGDTAGRVRADAAADALFAQAAERDPRWAVPHVEHARHLYRAMRRNRATGLDPAPLLVRAMAEGDAAVAIDSSAAAFGARGIARYWAWLIRVGSPDLGARQVLASSAQSDLERATRLDPGQADAWRWLSHYYVNFRTLTDAKLAAVRAYDTDPFLSDAEGLLDALASQSFELGQFEDLRRYCTELQRRFPTSARGAECELKGLAADDAPRPSAAQVWEAHARLVELTALPTRPAAARLGSLYAAMALGRAGLTDSARAVIARVIDDPAAREDAGLQIVAAFAYLSTGDRARALERFRVFAGIARTSSDQMRRTSSEVWFYRDVRSDPEFRRIFGL</sequence>
<evidence type="ECO:0000256" key="6">
    <source>
        <dbReference type="ARBA" id="ARBA00022840"/>
    </source>
</evidence>
<dbReference type="PANTHER" id="PTHR43289:SF6">
    <property type="entry name" value="SERINE_THREONINE-PROTEIN KINASE NEKL-3"/>
    <property type="match status" value="1"/>
</dbReference>
<dbReference type="EC" id="2.7.11.1" evidence="1"/>
<dbReference type="RefSeq" id="WP_284349889.1">
    <property type="nucleotide sequence ID" value="NZ_BRXS01000003.1"/>
</dbReference>
<feature type="compositionally biased region" description="Pro residues" evidence="8">
    <location>
        <begin position="1"/>
        <end position="11"/>
    </location>
</feature>
<dbReference type="PROSITE" id="PS50011">
    <property type="entry name" value="PROTEIN_KINASE_DOM"/>
    <property type="match status" value="1"/>
</dbReference>
<keyword evidence="2" id="KW-0723">Serine/threonine-protein kinase</keyword>
<dbReference type="GO" id="GO:0004674">
    <property type="term" value="F:protein serine/threonine kinase activity"/>
    <property type="evidence" value="ECO:0007669"/>
    <property type="project" value="UniProtKB-KW"/>
</dbReference>
<dbReference type="Gene3D" id="3.30.200.20">
    <property type="entry name" value="Phosphorylase Kinase, domain 1"/>
    <property type="match status" value="1"/>
</dbReference>
<evidence type="ECO:0000313" key="11">
    <source>
        <dbReference type="Proteomes" id="UP001161325"/>
    </source>
</evidence>
<keyword evidence="6 7" id="KW-0067">ATP-binding</keyword>
<dbReference type="SMART" id="SM00220">
    <property type="entry name" value="S_TKc"/>
    <property type="match status" value="1"/>
</dbReference>
<dbReference type="PROSITE" id="PS00108">
    <property type="entry name" value="PROTEIN_KINASE_ST"/>
    <property type="match status" value="1"/>
</dbReference>
<evidence type="ECO:0000256" key="7">
    <source>
        <dbReference type="PROSITE-ProRule" id="PRU10141"/>
    </source>
</evidence>
<dbReference type="InterPro" id="IPR000719">
    <property type="entry name" value="Prot_kinase_dom"/>
</dbReference>
<comment type="caution">
    <text evidence="10">The sequence shown here is derived from an EMBL/GenBank/DDBJ whole genome shotgun (WGS) entry which is preliminary data.</text>
</comment>
<accession>A0AA37Q2Z0</accession>
<proteinExistence type="predicted"/>